<evidence type="ECO:0000313" key="6">
    <source>
        <dbReference type="Proteomes" id="UP000177349"/>
    </source>
</evidence>
<dbReference type="EMBL" id="MHKN01000004">
    <property type="protein sequence ID" value="OGY92979.1"/>
    <property type="molecule type" value="Genomic_DNA"/>
</dbReference>
<dbReference type="AlphaFoldDB" id="A0A1G2BWT2"/>
<accession>A0A1G2BWT2</accession>
<evidence type="ECO:0000256" key="3">
    <source>
        <dbReference type="ARBA" id="ARBA00022679"/>
    </source>
</evidence>
<evidence type="ECO:0000256" key="2">
    <source>
        <dbReference type="ARBA" id="ARBA00022676"/>
    </source>
</evidence>
<protein>
    <recommendedName>
        <fullName evidence="4">Glycosyltransferase 2-like domain-containing protein</fullName>
    </recommendedName>
</protein>
<dbReference type="InterPro" id="IPR001173">
    <property type="entry name" value="Glyco_trans_2-like"/>
</dbReference>
<dbReference type="PANTHER" id="PTHR43179:SF12">
    <property type="entry name" value="GALACTOFURANOSYLTRANSFERASE GLFT2"/>
    <property type="match status" value="1"/>
</dbReference>
<evidence type="ECO:0000313" key="5">
    <source>
        <dbReference type="EMBL" id="OGY92979.1"/>
    </source>
</evidence>
<dbReference type="SUPFAM" id="SSF53448">
    <property type="entry name" value="Nucleotide-diphospho-sugar transferases"/>
    <property type="match status" value="1"/>
</dbReference>
<keyword evidence="2" id="KW-0328">Glycosyltransferase</keyword>
<evidence type="ECO:0000256" key="1">
    <source>
        <dbReference type="ARBA" id="ARBA00006739"/>
    </source>
</evidence>
<feature type="domain" description="Glycosyltransferase 2-like" evidence="4">
    <location>
        <begin position="2"/>
        <end position="156"/>
    </location>
</feature>
<dbReference type="Pfam" id="PF00535">
    <property type="entry name" value="Glycos_transf_2"/>
    <property type="match status" value="1"/>
</dbReference>
<reference evidence="5 6" key="1">
    <citation type="journal article" date="2016" name="Nat. Commun.">
        <title>Thousands of microbial genomes shed light on interconnected biogeochemical processes in an aquifer system.</title>
        <authorList>
            <person name="Anantharaman K."/>
            <person name="Brown C.T."/>
            <person name="Hug L.A."/>
            <person name="Sharon I."/>
            <person name="Castelle C.J."/>
            <person name="Probst A.J."/>
            <person name="Thomas B.C."/>
            <person name="Singh A."/>
            <person name="Wilkins M.J."/>
            <person name="Karaoz U."/>
            <person name="Brodie E.L."/>
            <person name="Williams K.H."/>
            <person name="Hubbard S.S."/>
            <person name="Banfield J.F."/>
        </authorList>
    </citation>
    <scope>NUCLEOTIDE SEQUENCE [LARGE SCALE GENOMIC DNA]</scope>
</reference>
<proteinExistence type="inferred from homology"/>
<comment type="similarity">
    <text evidence="1">Belongs to the glycosyltransferase 2 family.</text>
</comment>
<comment type="caution">
    <text evidence="5">The sequence shown here is derived from an EMBL/GenBank/DDBJ whole genome shotgun (WGS) entry which is preliminary data.</text>
</comment>
<keyword evidence="3" id="KW-0808">Transferase</keyword>
<dbReference type="InterPro" id="IPR029044">
    <property type="entry name" value="Nucleotide-diphossugar_trans"/>
</dbReference>
<gene>
    <name evidence="5" type="ORF">A3B31_00385</name>
</gene>
<organism evidence="5 6">
    <name type="scientific">Candidatus Komeilibacteria bacterium RIFCSPLOWO2_01_FULL_53_11</name>
    <dbReference type="NCBI Taxonomy" id="1798552"/>
    <lineage>
        <taxon>Bacteria</taxon>
        <taxon>Candidatus Komeiliibacteriota</taxon>
    </lineage>
</organism>
<sequence>MSLQAQTFTDWDLIVVDNNSFDRSTDILYEQFPNAKIVKQKENIGYARGHNLVVSWSRSDYILVANTDIVLKPDSIEKLVQVLDSHDDVAAAGGKLLLWDVQGSEKADRIDSCGLVITRSYKVYDRLQGEPDRTTESQQVFGISGALVMLRRSALESVQIPHQPGSKTYEFFDEDFFAYKEDVDLAWRLLIAGWHSYCIGEAIAYHHRNISGVRSSRIERKQRLAINRYSYRNHLLMIYKNHFWKVSIRHAASILLFEAAKFVYLLFVDRSSWHGLVNVLRLRRRFALKRRKVQASRRIQPSEFNQWLA</sequence>
<evidence type="ECO:0000259" key="4">
    <source>
        <dbReference type="Pfam" id="PF00535"/>
    </source>
</evidence>
<name>A0A1G2BWT2_9BACT</name>
<dbReference type="Proteomes" id="UP000177349">
    <property type="component" value="Unassembled WGS sequence"/>
</dbReference>
<dbReference type="PANTHER" id="PTHR43179">
    <property type="entry name" value="RHAMNOSYLTRANSFERASE WBBL"/>
    <property type="match status" value="1"/>
</dbReference>
<dbReference type="GO" id="GO:0016757">
    <property type="term" value="F:glycosyltransferase activity"/>
    <property type="evidence" value="ECO:0007669"/>
    <property type="project" value="UniProtKB-KW"/>
</dbReference>
<dbReference type="Gene3D" id="3.90.550.10">
    <property type="entry name" value="Spore Coat Polysaccharide Biosynthesis Protein SpsA, Chain A"/>
    <property type="match status" value="1"/>
</dbReference>
<dbReference type="CDD" id="cd04186">
    <property type="entry name" value="GT_2_like_c"/>
    <property type="match status" value="1"/>
</dbReference>